<dbReference type="SUPFAM" id="SSF52172">
    <property type="entry name" value="CheY-like"/>
    <property type="match status" value="1"/>
</dbReference>
<dbReference type="InterPro" id="IPR050595">
    <property type="entry name" value="Bact_response_regulator"/>
</dbReference>
<dbReference type="RefSeq" id="WP_160484065.1">
    <property type="nucleotide sequence ID" value="NZ_WUBR01000001.1"/>
</dbReference>
<evidence type="ECO:0000256" key="1">
    <source>
        <dbReference type="ARBA" id="ARBA00022553"/>
    </source>
</evidence>
<feature type="domain" description="Response regulatory" evidence="3">
    <location>
        <begin position="4"/>
        <end position="120"/>
    </location>
</feature>
<dbReference type="GO" id="GO:0000160">
    <property type="term" value="P:phosphorelay signal transduction system"/>
    <property type="evidence" value="ECO:0007669"/>
    <property type="project" value="InterPro"/>
</dbReference>
<dbReference type="Gene3D" id="3.40.50.2300">
    <property type="match status" value="1"/>
</dbReference>
<name>A0A844XA04_9SPHN</name>
<dbReference type="PROSITE" id="PS50110">
    <property type="entry name" value="RESPONSE_REGULATORY"/>
    <property type="match status" value="1"/>
</dbReference>
<comment type="caution">
    <text evidence="4">The sequence shown here is derived from an EMBL/GenBank/DDBJ whole genome shotgun (WGS) entry which is preliminary data.</text>
</comment>
<dbReference type="InterPro" id="IPR011006">
    <property type="entry name" value="CheY-like_superfamily"/>
</dbReference>
<protein>
    <submittedName>
        <fullName evidence="4">Response regulator</fullName>
    </submittedName>
</protein>
<dbReference type="PANTHER" id="PTHR44591">
    <property type="entry name" value="STRESS RESPONSE REGULATOR PROTEIN 1"/>
    <property type="match status" value="1"/>
</dbReference>
<dbReference type="PANTHER" id="PTHR44591:SF23">
    <property type="entry name" value="CHEY SUBFAMILY"/>
    <property type="match status" value="1"/>
</dbReference>
<dbReference type="EMBL" id="WUBR01000001">
    <property type="protein sequence ID" value="MWV26365.1"/>
    <property type="molecule type" value="Genomic_DNA"/>
</dbReference>
<dbReference type="AlphaFoldDB" id="A0A844XA04"/>
<dbReference type="InterPro" id="IPR001789">
    <property type="entry name" value="Sig_transdc_resp-reg_receiver"/>
</dbReference>
<evidence type="ECO:0000256" key="2">
    <source>
        <dbReference type="PROSITE-ProRule" id="PRU00169"/>
    </source>
</evidence>
<dbReference type="Proteomes" id="UP000461409">
    <property type="component" value="Unassembled WGS sequence"/>
</dbReference>
<reference evidence="4 5" key="2">
    <citation type="submission" date="2020-02" db="EMBL/GenBank/DDBJ databases">
        <title>Erythrobacter dongmakensis sp. nov., isolated from a tidal mudflat.</title>
        <authorList>
            <person name="Kim I.S."/>
        </authorList>
    </citation>
    <scope>NUCLEOTIDE SEQUENCE [LARGE SCALE GENOMIC DNA]</scope>
    <source>
        <strain evidence="4 5">GH3-10</strain>
    </source>
</reference>
<evidence type="ECO:0000313" key="5">
    <source>
        <dbReference type="Proteomes" id="UP000461409"/>
    </source>
</evidence>
<sequence>MVTKILIVEDDLLNRMFYEAVFNQRGYELLLVDDGARVLDAVESFRPDLITMDIHLPNISGRKLIRSIKRNPETAHIPILAITAYAGKRDEEGIRRAGASGYLAKPLSIDQLLGEVDALLSEPVH</sequence>
<reference evidence="4 5" key="1">
    <citation type="submission" date="2019-12" db="EMBL/GenBank/DDBJ databases">
        <authorList>
            <person name="Lee S.D."/>
        </authorList>
    </citation>
    <scope>NUCLEOTIDE SEQUENCE [LARGE SCALE GENOMIC DNA]</scope>
    <source>
        <strain evidence="4 5">GH3-10</strain>
    </source>
</reference>
<gene>
    <name evidence="4" type="ORF">GRF63_00465</name>
</gene>
<dbReference type="Pfam" id="PF00072">
    <property type="entry name" value="Response_reg"/>
    <property type="match status" value="1"/>
</dbReference>
<organism evidence="4 5">
    <name type="scientific">Aurantiacibacter rhizosphaerae</name>
    <dbReference type="NCBI Taxonomy" id="2691582"/>
    <lineage>
        <taxon>Bacteria</taxon>
        <taxon>Pseudomonadati</taxon>
        <taxon>Pseudomonadota</taxon>
        <taxon>Alphaproteobacteria</taxon>
        <taxon>Sphingomonadales</taxon>
        <taxon>Erythrobacteraceae</taxon>
        <taxon>Aurantiacibacter</taxon>
    </lineage>
</organism>
<keyword evidence="1 2" id="KW-0597">Phosphoprotein</keyword>
<accession>A0A844XA04</accession>
<feature type="modified residue" description="4-aspartylphosphate" evidence="2">
    <location>
        <position position="53"/>
    </location>
</feature>
<proteinExistence type="predicted"/>
<evidence type="ECO:0000259" key="3">
    <source>
        <dbReference type="PROSITE" id="PS50110"/>
    </source>
</evidence>
<evidence type="ECO:0000313" key="4">
    <source>
        <dbReference type="EMBL" id="MWV26365.1"/>
    </source>
</evidence>
<keyword evidence="5" id="KW-1185">Reference proteome</keyword>
<dbReference type="SMART" id="SM00448">
    <property type="entry name" value="REC"/>
    <property type="match status" value="1"/>
</dbReference>